<dbReference type="WBParaSite" id="nRc.2.0.1.t29743-RA">
    <property type="protein sequence ID" value="nRc.2.0.1.t29743-RA"/>
    <property type="gene ID" value="nRc.2.0.1.g29743"/>
</dbReference>
<keyword evidence="1" id="KW-1185">Reference proteome</keyword>
<proteinExistence type="predicted"/>
<evidence type="ECO:0000313" key="2">
    <source>
        <dbReference type="WBParaSite" id="nRc.2.0.1.t29743-RA"/>
    </source>
</evidence>
<organism evidence="1 2">
    <name type="scientific">Romanomermis culicivorax</name>
    <name type="common">Nematode worm</name>
    <dbReference type="NCBI Taxonomy" id="13658"/>
    <lineage>
        <taxon>Eukaryota</taxon>
        <taxon>Metazoa</taxon>
        <taxon>Ecdysozoa</taxon>
        <taxon>Nematoda</taxon>
        <taxon>Enoplea</taxon>
        <taxon>Dorylaimia</taxon>
        <taxon>Mermithida</taxon>
        <taxon>Mermithoidea</taxon>
        <taxon>Mermithidae</taxon>
        <taxon>Romanomermis</taxon>
    </lineage>
</organism>
<protein>
    <submittedName>
        <fullName evidence="2">Uncharacterized protein</fullName>
    </submittedName>
</protein>
<accession>A0A915JUG7</accession>
<sequence length="291" mass="33715">METNPLNSIILDRRIDIPITKHFEQNSVNDFHKDFFTSDAQSLKSMVDFTIPHWSIGQFPHNDPIAKAALSQGFIFKTISDRYHNILRQSPLPIVSYRNGALSMCLPENRLHDSYALFTFPPKRTAGYHLLLAVRRKDITIHEMNIRMMNENRKIDERFVKLSLEHIFEDMSNDILFTSREQDVARSVLAPGQVDPSHLMSIAYNAETDKVAIIGLDQETQRFTTDDVLKICTSGRRKRNRFSVCSSITSQDQAEYNKDDDSFKIGDEQVKKMITTKNDKLKAQLEKRFNW</sequence>
<evidence type="ECO:0000313" key="1">
    <source>
        <dbReference type="Proteomes" id="UP000887565"/>
    </source>
</evidence>
<name>A0A915JUG7_ROMCU</name>
<reference evidence="2" key="1">
    <citation type="submission" date="2022-11" db="UniProtKB">
        <authorList>
            <consortium name="WormBaseParasite"/>
        </authorList>
    </citation>
    <scope>IDENTIFICATION</scope>
</reference>
<dbReference type="Proteomes" id="UP000887565">
    <property type="component" value="Unplaced"/>
</dbReference>
<dbReference type="AlphaFoldDB" id="A0A915JUG7"/>